<sequence length="371" mass="39932">MAEIGLDAITKSYNATVAVDDVSLRVGDGEFFVLLGPTGAGKTTTLRTIAGLEMPERGRVTIGGEDVTRAAPAERDVAFVFQQFSLYPHYTVYDNLAFPLRAPARRMAEAEIDRRVRKVAEQLHITPKLGNQATRLSGGEMQRVSIGRALVREPAVYLMDEPLSSLDAKLREGLRVELKHLQVDLGATILYVTHDQVEALTLADRIGVLHEGRLLQVDTPRQIYNDPDDAVVAYQLGAPAINFLPADALGLDTPGVASGAVRPEDVTLIAADAPADGSVPAVDATVTQVERLGPEDVAVFDWHGHTLRALLTPGQAISRGDVVALRFEPDKIMLFDARGRRVRRGADRNTAAGHGAGPMSQRADTGVRNAG</sequence>
<dbReference type="InterPro" id="IPR017871">
    <property type="entry name" value="ABC_transporter-like_CS"/>
</dbReference>
<feature type="domain" description="ABC transporter" evidence="6">
    <location>
        <begin position="4"/>
        <end position="236"/>
    </location>
</feature>
<evidence type="ECO:0000259" key="6">
    <source>
        <dbReference type="PROSITE" id="PS50893"/>
    </source>
</evidence>
<name>A0ABS1DJI2_9PROT</name>
<dbReference type="Gene3D" id="2.40.50.100">
    <property type="match status" value="1"/>
</dbReference>
<evidence type="ECO:0000256" key="2">
    <source>
        <dbReference type="ARBA" id="ARBA00022448"/>
    </source>
</evidence>
<dbReference type="InterPro" id="IPR013611">
    <property type="entry name" value="Transp-assoc_OB_typ2"/>
</dbReference>
<dbReference type="InterPro" id="IPR012340">
    <property type="entry name" value="NA-bd_OB-fold"/>
</dbReference>
<comment type="similarity">
    <text evidence="1">Belongs to the ABC transporter superfamily.</text>
</comment>
<dbReference type="EMBL" id="NRRL01000105">
    <property type="protein sequence ID" value="MBK1670635.1"/>
    <property type="molecule type" value="Genomic_DNA"/>
</dbReference>
<dbReference type="PANTHER" id="PTHR43875">
    <property type="entry name" value="MALTODEXTRIN IMPORT ATP-BINDING PROTEIN MSMX"/>
    <property type="match status" value="1"/>
</dbReference>
<keyword evidence="3" id="KW-0547">Nucleotide-binding</keyword>
<dbReference type="PROSITE" id="PS00211">
    <property type="entry name" value="ABC_TRANSPORTER_1"/>
    <property type="match status" value="1"/>
</dbReference>
<evidence type="ECO:0000313" key="8">
    <source>
        <dbReference type="Proteomes" id="UP001296873"/>
    </source>
</evidence>
<dbReference type="InterPro" id="IPR027417">
    <property type="entry name" value="P-loop_NTPase"/>
</dbReference>
<gene>
    <name evidence="7" type="ORF">CKO28_21675</name>
</gene>
<dbReference type="InterPro" id="IPR047641">
    <property type="entry name" value="ABC_transpr_MalK/UgpC-like"/>
</dbReference>
<evidence type="ECO:0000256" key="5">
    <source>
        <dbReference type="SAM" id="MobiDB-lite"/>
    </source>
</evidence>
<dbReference type="Gene3D" id="2.40.50.140">
    <property type="entry name" value="Nucleic acid-binding proteins"/>
    <property type="match status" value="1"/>
</dbReference>
<evidence type="ECO:0000256" key="4">
    <source>
        <dbReference type="ARBA" id="ARBA00022840"/>
    </source>
</evidence>
<dbReference type="Gene3D" id="3.40.50.300">
    <property type="entry name" value="P-loop containing nucleotide triphosphate hydrolases"/>
    <property type="match status" value="1"/>
</dbReference>
<protein>
    <recommendedName>
        <fullName evidence="6">ABC transporter domain-containing protein</fullName>
    </recommendedName>
</protein>
<dbReference type="PROSITE" id="PS50893">
    <property type="entry name" value="ABC_TRANSPORTER_2"/>
    <property type="match status" value="1"/>
</dbReference>
<proteinExistence type="inferred from homology"/>
<evidence type="ECO:0000313" key="7">
    <source>
        <dbReference type="EMBL" id="MBK1670635.1"/>
    </source>
</evidence>
<keyword evidence="8" id="KW-1185">Reference proteome</keyword>
<evidence type="ECO:0000256" key="3">
    <source>
        <dbReference type="ARBA" id="ARBA00022741"/>
    </source>
</evidence>
<accession>A0ABS1DJI2</accession>
<dbReference type="SMART" id="SM00382">
    <property type="entry name" value="AAA"/>
    <property type="match status" value="1"/>
</dbReference>
<dbReference type="SUPFAM" id="SSF52540">
    <property type="entry name" value="P-loop containing nucleoside triphosphate hydrolases"/>
    <property type="match status" value="1"/>
</dbReference>
<keyword evidence="4" id="KW-0067">ATP-binding</keyword>
<dbReference type="PANTHER" id="PTHR43875:SF1">
    <property type="entry name" value="OSMOPROTECTIVE COMPOUNDS UPTAKE ATP-BINDING PROTEIN GGTA"/>
    <property type="match status" value="1"/>
</dbReference>
<dbReference type="SUPFAM" id="SSF50331">
    <property type="entry name" value="MOP-like"/>
    <property type="match status" value="1"/>
</dbReference>
<comment type="caution">
    <text evidence="7">The sequence shown here is derived from an EMBL/GenBank/DDBJ whole genome shotgun (WGS) entry which is preliminary data.</text>
</comment>
<keyword evidence="2" id="KW-0813">Transport</keyword>
<dbReference type="Pfam" id="PF08402">
    <property type="entry name" value="TOBE_2"/>
    <property type="match status" value="1"/>
</dbReference>
<dbReference type="Proteomes" id="UP001296873">
    <property type="component" value="Unassembled WGS sequence"/>
</dbReference>
<reference evidence="7 8" key="1">
    <citation type="journal article" date="2020" name="Microorganisms">
        <title>Osmotic Adaptation and Compatible Solute Biosynthesis of Phototrophic Bacteria as Revealed from Genome Analyses.</title>
        <authorList>
            <person name="Imhoff J.F."/>
            <person name="Rahn T."/>
            <person name="Kunzel S."/>
            <person name="Keller A."/>
            <person name="Neulinger S.C."/>
        </authorList>
    </citation>
    <scope>NUCLEOTIDE SEQUENCE [LARGE SCALE GENOMIC DNA]</scope>
    <source>
        <strain evidence="7 8">DSM 9895</strain>
    </source>
</reference>
<feature type="region of interest" description="Disordered" evidence="5">
    <location>
        <begin position="345"/>
        <end position="371"/>
    </location>
</feature>
<dbReference type="RefSeq" id="WP_200343078.1">
    <property type="nucleotide sequence ID" value="NZ_NRRL01000105.1"/>
</dbReference>
<dbReference type="InterPro" id="IPR003439">
    <property type="entry name" value="ABC_transporter-like_ATP-bd"/>
</dbReference>
<dbReference type="Pfam" id="PF00005">
    <property type="entry name" value="ABC_tran"/>
    <property type="match status" value="1"/>
</dbReference>
<dbReference type="InterPro" id="IPR008995">
    <property type="entry name" value="Mo/tungstate-bd_C_term_dom"/>
</dbReference>
<organism evidence="7 8">
    <name type="scientific">Rhodovibrio sodomensis</name>
    <dbReference type="NCBI Taxonomy" id="1088"/>
    <lineage>
        <taxon>Bacteria</taxon>
        <taxon>Pseudomonadati</taxon>
        <taxon>Pseudomonadota</taxon>
        <taxon>Alphaproteobacteria</taxon>
        <taxon>Rhodospirillales</taxon>
        <taxon>Rhodovibrionaceae</taxon>
        <taxon>Rhodovibrio</taxon>
    </lineage>
</organism>
<dbReference type="InterPro" id="IPR003593">
    <property type="entry name" value="AAA+_ATPase"/>
</dbReference>
<evidence type="ECO:0000256" key="1">
    <source>
        <dbReference type="ARBA" id="ARBA00005417"/>
    </source>
</evidence>